<feature type="transmembrane region" description="Helical" evidence="2">
    <location>
        <begin position="32"/>
        <end position="49"/>
    </location>
</feature>
<feature type="transmembrane region" description="Helical" evidence="2">
    <location>
        <begin position="55"/>
        <end position="73"/>
    </location>
</feature>
<dbReference type="Pfam" id="PF01478">
    <property type="entry name" value="Peptidase_A24"/>
    <property type="match status" value="1"/>
</dbReference>
<feature type="transmembrane region" description="Helical" evidence="2">
    <location>
        <begin position="151"/>
        <end position="171"/>
    </location>
</feature>
<evidence type="ECO:0000256" key="1">
    <source>
        <dbReference type="ARBA" id="ARBA00005801"/>
    </source>
</evidence>
<keyword evidence="5" id="KW-1185">Reference proteome</keyword>
<organism evidence="4 5">
    <name type="scientific">Fusibacter ferrireducens</name>
    <dbReference type="NCBI Taxonomy" id="2785058"/>
    <lineage>
        <taxon>Bacteria</taxon>
        <taxon>Bacillati</taxon>
        <taxon>Bacillota</taxon>
        <taxon>Clostridia</taxon>
        <taxon>Eubacteriales</taxon>
        <taxon>Eubacteriales Family XII. Incertae Sedis</taxon>
        <taxon>Fusibacter</taxon>
    </lineage>
</organism>
<name>A0ABR9ZTR7_9FIRM</name>
<accession>A0ABR9ZTR7</accession>
<feature type="transmembrane region" description="Helical" evidence="2">
    <location>
        <begin position="103"/>
        <end position="121"/>
    </location>
</feature>
<feature type="transmembrane region" description="Helical" evidence="2">
    <location>
        <begin position="80"/>
        <end position="97"/>
    </location>
</feature>
<gene>
    <name evidence="4" type="ORF">ISU02_12045</name>
</gene>
<protein>
    <submittedName>
        <fullName evidence="4">Prepilin peptidase</fullName>
    </submittedName>
</protein>
<keyword evidence="2" id="KW-0812">Transmembrane</keyword>
<dbReference type="InterPro" id="IPR000045">
    <property type="entry name" value="Prepilin_IV_endopep_pep"/>
</dbReference>
<feature type="transmembrane region" description="Helical" evidence="2">
    <location>
        <begin position="183"/>
        <end position="209"/>
    </location>
</feature>
<reference evidence="4 5" key="1">
    <citation type="submission" date="2020-11" db="EMBL/GenBank/DDBJ databases">
        <title>Fusibacter basophilias sp. nov.</title>
        <authorList>
            <person name="Qiu D."/>
        </authorList>
    </citation>
    <scope>NUCLEOTIDE SEQUENCE [LARGE SCALE GENOMIC DNA]</scope>
    <source>
        <strain evidence="4 5">Q10-2</strain>
    </source>
</reference>
<comment type="similarity">
    <text evidence="1">Belongs to the peptidase A24 family.</text>
</comment>
<keyword evidence="2" id="KW-0472">Membrane</keyword>
<evidence type="ECO:0000313" key="5">
    <source>
        <dbReference type="Proteomes" id="UP000614200"/>
    </source>
</evidence>
<sequence>MVILNRLLMLILTYIIPVIISNHVPKKISKKGIAALIVCYWSSALFFSVNEEMLLISIIFGSMVIVEIFIDYWTQDIIPIYIYGAMTISGIVYIFFKNNLLEHFFNSVIVFLGYFVLYILARWYYKEEAFGFGDVLLIFGVGFFLPKAFLLLALLLPFYLALIHLIILKLMGHKLDRSLRIPFGPYIGISGIMLYFMGTQVLSWVNFIFAR</sequence>
<evidence type="ECO:0000259" key="3">
    <source>
        <dbReference type="Pfam" id="PF01478"/>
    </source>
</evidence>
<comment type="caution">
    <text evidence="4">The sequence shown here is derived from an EMBL/GenBank/DDBJ whole genome shotgun (WGS) entry which is preliminary data.</text>
</comment>
<evidence type="ECO:0000313" key="4">
    <source>
        <dbReference type="EMBL" id="MBF4693842.1"/>
    </source>
</evidence>
<dbReference type="RefSeq" id="WP_194702086.1">
    <property type="nucleotide sequence ID" value="NZ_JADKNH010000007.1"/>
</dbReference>
<dbReference type="Gene3D" id="1.20.120.1220">
    <property type="match status" value="1"/>
</dbReference>
<keyword evidence="2" id="KW-1133">Transmembrane helix</keyword>
<feature type="domain" description="Prepilin type IV endopeptidase peptidase" evidence="3">
    <location>
        <begin position="59"/>
        <end position="165"/>
    </location>
</feature>
<dbReference type="Proteomes" id="UP000614200">
    <property type="component" value="Unassembled WGS sequence"/>
</dbReference>
<dbReference type="PANTHER" id="PTHR30487:SF0">
    <property type="entry name" value="PREPILIN LEADER PEPTIDASE_N-METHYLTRANSFERASE-RELATED"/>
    <property type="match status" value="1"/>
</dbReference>
<feature type="transmembrane region" description="Helical" evidence="2">
    <location>
        <begin position="6"/>
        <end position="25"/>
    </location>
</feature>
<dbReference type="EMBL" id="JADKNH010000007">
    <property type="protein sequence ID" value="MBF4693842.1"/>
    <property type="molecule type" value="Genomic_DNA"/>
</dbReference>
<evidence type="ECO:0000256" key="2">
    <source>
        <dbReference type="SAM" id="Phobius"/>
    </source>
</evidence>
<proteinExistence type="inferred from homology"/>
<dbReference type="InterPro" id="IPR050882">
    <property type="entry name" value="Prepilin_peptidase/N-MTase"/>
</dbReference>
<dbReference type="PANTHER" id="PTHR30487">
    <property type="entry name" value="TYPE 4 PREPILIN-LIKE PROTEINS LEADER PEPTIDE-PROCESSING ENZYME"/>
    <property type="match status" value="1"/>
</dbReference>